<feature type="compositionally biased region" description="Low complexity" evidence="7">
    <location>
        <begin position="1319"/>
        <end position="1328"/>
    </location>
</feature>
<dbReference type="Pfam" id="PF12231">
    <property type="entry name" value="Rif1_N"/>
    <property type="match status" value="1"/>
</dbReference>
<keyword evidence="10" id="KW-1185">Reference proteome</keyword>
<feature type="compositionally biased region" description="Polar residues" evidence="7">
    <location>
        <begin position="1681"/>
        <end position="1698"/>
    </location>
</feature>
<feature type="compositionally biased region" description="Basic and acidic residues" evidence="7">
    <location>
        <begin position="24"/>
        <end position="33"/>
    </location>
</feature>
<keyword evidence="4" id="KW-0779">Telomere</keyword>
<evidence type="ECO:0000256" key="5">
    <source>
        <dbReference type="ARBA" id="ARBA00023242"/>
    </source>
</evidence>
<feature type="compositionally biased region" description="Pro residues" evidence="7">
    <location>
        <begin position="1410"/>
        <end position="1419"/>
    </location>
</feature>
<feature type="compositionally biased region" description="Low complexity" evidence="7">
    <location>
        <begin position="1122"/>
        <end position="1144"/>
    </location>
</feature>
<feature type="region of interest" description="Disordered" evidence="7">
    <location>
        <begin position="1106"/>
        <end position="1481"/>
    </location>
</feature>
<feature type="compositionally biased region" description="Basic and acidic residues" evidence="7">
    <location>
        <begin position="1201"/>
        <end position="1212"/>
    </location>
</feature>
<evidence type="ECO:0000259" key="8">
    <source>
        <dbReference type="Pfam" id="PF12231"/>
    </source>
</evidence>
<dbReference type="GeneID" id="85311161"/>
<feature type="compositionally biased region" description="Basic residues" evidence="7">
    <location>
        <begin position="1614"/>
        <end position="1623"/>
    </location>
</feature>
<feature type="compositionally biased region" description="Basic residues" evidence="7">
    <location>
        <begin position="1567"/>
        <end position="1587"/>
    </location>
</feature>
<dbReference type="EMBL" id="MU839009">
    <property type="protein sequence ID" value="KAK1767120.1"/>
    <property type="molecule type" value="Genomic_DNA"/>
</dbReference>
<evidence type="ECO:0000256" key="1">
    <source>
        <dbReference type="ARBA" id="ARBA00004123"/>
    </source>
</evidence>
<feature type="region of interest" description="Disordered" evidence="7">
    <location>
        <begin position="1494"/>
        <end position="1641"/>
    </location>
</feature>
<evidence type="ECO:0000256" key="2">
    <source>
        <dbReference type="ARBA" id="ARBA00004574"/>
    </source>
</evidence>
<dbReference type="Proteomes" id="UP001244011">
    <property type="component" value="Unassembled WGS sequence"/>
</dbReference>
<evidence type="ECO:0000313" key="9">
    <source>
        <dbReference type="EMBL" id="KAK1767120.1"/>
    </source>
</evidence>
<evidence type="ECO:0000313" key="10">
    <source>
        <dbReference type="Proteomes" id="UP001244011"/>
    </source>
</evidence>
<feature type="compositionally biased region" description="Acidic residues" evidence="7">
    <location>
        <begin position="1354"/>
        <end position="1371"/>
    </location>
</feature>
<evidence type="ECO:0000256" key="4">
    <source>
        <dbReference type="ARBA" id="ARBA00022895"/>
    </source>
</evidence>
<feature type="compositionally biased region" description="Polar residues" evidence="7">
    <location>
        <begin position="1450"/>
        <end position="1479"/>
    </location>
</feature>
<proteinExistence type="predicted"/>
<organism evidence="9 10">
    <name type="scientific">Phialemonium atrogriseum</name>
    <dbReference type="NCBI Taxonomy" id="1093897"/>
    <lineage>
        <taxon>Eukaryota</taxon>
        <taxon>Fungi</taxon>
        <taxon>Dikarya</taxon>
        <taxon>Ascomycota</taxon>
        <taxon>Pezizomycotina</taxon>
        <taxon>Sordariomycetes</taxon>
        <taxon>Sordariomycetidae</taxon>
        <taxon>Cephalothecales</taxon>
        <taxon>Cephalothecaceae</taxon>
        <taxon>Phialemonium</taxon>
    </lineage>
</organism>
<keyword evidence="5" id="KW-0539">Nucleus</keyword>
<sequence length="1782" mass="196350">MATPAVMLNLLQSLPPRPPTPPRETIHDSEAQTRHLAVCQPSGPRLNIQTPPGIYSPNSESDSNSCSSRRARKKVGFSAQAEYKEPPVYPETNTGKLHPTPVSLPPSSSKPVKSILKVTYCPNPLDLTSSTPFDPADAKANLAAMLDSTIQQLAGADRESRLDAYMMLVQALKASDNLPDRVALHEKMSLFMQFIQRDITIKASSSTVDSSLVNHALNLLITFFNFPAIASALSNDFGVFILDHCIRSFEDTSAPKDVVRRLMQVVAVQNFSPKVMTSDRVARLVSSLHKIEGHLKGKSIIMSRVLIYRKLVKQSRQLMVLHSDWLFDLFTDMLSGLKEIRSAAISLGLEAAFSIGKEKVLSRKVMEMLNLTSEDKTYIEYYEERLHAMGKEKADSASVPQIWSVVMLLLRCPFDKWDLFSRWLHIMQTCFNSSDFPTKKEANLAWSRLVYLVHLEDRSFSKMISTLSQPLASQLKRKGLNKNTEELRKIVLGGICNIFYYAFKPTTNLTLLDGYWDNCAKPLMKQLLDRKADNAPDGLSQASAILSGLFDCSTPRLWKEDHVTQHPLVRPEELPAIDSKWVRRNASRVFGIVGPILERDLSAVADSTTATHRLWRALVGTVASAASKEIKVSIDTANFVAHAFNVLQNVWARGPKTGNEAESSSQFLKGVLAYLGTMVDSLGLLPFTEKLLSMDKQNHFIPITTPTHRPGKSQGMTKAPLHHLFSILSTLPPLVPDDDKFASFFASAFAPFFTTKSDKGRMDLAEDLLSSLPMDALSPYGPWLLVADKISMWLEAGPSSVQTSFSGSEAPVGHDYRDIARVLERGLKSTPNLPWKSWQSLFSSLCFRCRDEAGDAGVAIVAIEPLAKVLLDMWSAGDSSEVTDPGVMAKCTAELLSMATQPRDRQAVDAARRRLWGTVVSGTRSASFDTFDHLYKLVNLALAQLYQAAIPQTAEGVVSLLREIGGFLDRSNPQLVLKSLLILQSGIAFWIQDNEAETRRQHADVVEAVKSLWEKTSSILATSDQTRHLQLDALEPLLCAAFGSKHRHIVNTTLSLWNGIFDQAGDAENLEYPEGLKAILLSLRPFVDIVLPGLEASSIESGGREPFFVESQDDMPRLSNITSTKSSRATPRPTSSSRRSVSPSLRLFAAAKRRPDPTPNRKSGNRRSTTPRLRHDDSQVQFAAIESSPVGDDLESQVLTEHQKEVRERQKENAALFPEIRSSPNKAKSGLVRGSSRASSSHRSPVNQRTETPAPEGTFDDYVASTPTPRRGRPLPIADQDHDMTDPPSSPPEPRRNPLLAEIQSRSASSSLMDEWQFSSSPISGSPSQNRAAPAPEQPTNGRDLADGCREPGREDDEIEDGEDDAMDQAESELPTSNADDMVENDILVQKRAGSSSLDAPEEITEQLPSTPPQYPRPPQYQETPKSDNEVFIDARASPLPSTPRRSQRAVRSSMSVQSNPRRLGEHSQNSSLNISNVDEMSVPKLVVELDSGRFDSSDYRQLSDSPDKLGQPEEALDCIVVGQSPSNNPGETSSKQSISHPVTPTKPSTEAEEAATASSQVTSGSGRKRRGRSSSKAHGAGKKRKRQETETERAMETVADSQHNAVGDVIQLRKGRVAKKKRPSPEAVEQQSQEEHIASSWPEFPSQALPEVNMHDAVAPGSEEYEVHSQIVQEAKAQGVRSQTGEPETEMSSAMQVETTEAGAAETERQAEAEAEAMAQEEQAEAAKDGGGILSRIMTTLQGGLNALRTAKLSREEVYQVEDIFMDMKRELYEAERRGRA</sequence>
<dbReference type="GO" id="GO:0140445">
    <property type="term" value="C:chromosome, telomeric repeat region"/>
    <property type="evidence" value="ECO:0007669"/>
    <property type="project" value="TreeGrafter"/>
</dbReference>
<feature type="region of interest" description="Disordered" evidence="7">
    <location>
        <begin position="1676"/>
        <end position="1716"/>
    </location>
</feature>
<comment type="subcellular location">
    <subcellularLocation>
        <location evidence="2">Chromosome</location>
        <location evidence="2">Telomere</location>
    </subcellularLocation>
    <subcellularLocation>
        <location evidence="1">Nucleus</location>
    </subcellularLocation>
</comment>
<gene>
    <name evidence="9" type="ORF">QBC33DRAFT_539262</name>
</gene>
<evidence type="ECO:0000256" key="3">
    <source>
        <dbReference type="ARBA" id="ARBA00022454"/>
    </source>
</evidence>
<evidence type="ECO:0000256" key="7">
    <source>
        <dbReference type="SAM" id="MobiDB-lite"/>
    </source>
</evidence>
<keyword evidence="6" id="KW-0131">Cell cycle</keyword>
<dbReference type="GO" id="GO:0000723">
    <property type="term" value="P:telomere maintenance"/>
    <property type="evidence" value="ECO:0007669"/>
    <property type="project" value="TreeGrafter"/>
</dbReference>
<feature type="compositionally biased region" description="Low complexity" evidence="7">
    <location>
        <begin position="1233"/>
        <end position="1244"/>
    </location>
</feature>
<name>A0AAJ0BZ12_9PEZI</name>
<feature type="compositionally biased region" description="Low complexity" evidence="7">
    <location>
        <begin position="56"/>
        <end position="68"/>
    </location>
</feature>
<dbReference type="InterPro" id="IPR016024">
    <property type="entry name" value="ARM-type_fold"/>
</dbReference>
<dbReference type="RefSeq" id="XP_060283333.1">
    <property type="nucleotide sequence ID" value="XM_060427974.1"/>
</dbReference>
<feature type="compositionally biased region" description="Polar residues" evidence="7">
    <location>
        <begin position="1524"/>
        <end position="1548"/>
    </location>
</feature>
<feature type="compositionally biased region" description="Basic and acidic residues" evidence="7">
    <location>
        <begin position="1344"/>
        <end position="1353"/>
    </location>
</feature>
<protein>
    <submittedName>
        <fullName evidence="9">Telomere length regulator protein rif1</fullName>
    </submittedName>
</protein>
<feature type="compositionally biased region" description="Polar residues" evidence="7">
    <location>
        <begin position="1160"/>
        <end position="1171"/>
    </location>
</feature>
<feature type="domain" description="Telomere-associated protein Rif1 N-terminal" evidence="8">
    <location>
        <begin position="153"/>
        <end position="519"/>
    </location>
</feature>
<dbReference type="PANTHER" id="PTHR22928:SF3">
    <property type="entry name" value="TELOMERE-ASSOCIATED PROTEIN RIF1"/>
    <property type="match status" value="1"/>
</dbReference>
<dbReference type="GO" id="GO:0005634">
    <property type="term" value="C:nucleus"/>
    <property type="evidence" value="ECO:0007669"/>
    <property type="project" value="UniProtKB-SubCell"/>
</dbReference>
<feature type="region of interest" description="Disordered" evidence="7">
    <location>
        <begin position="1"/>
        <end position="109"/>
    </location>
</feature>
<evidence type="ECO:0000256" key="6">
    <source>
        <dbReference type="ARBA" id="ARBA00023306"/>
    </source>
</evidence>
<comment type="caution">
    <text evidence="9">The sequence shown here is derived from an EMBL/GenBank/DDBJ whole genome shotgun (WGS) entry which is preliminary data.</text>
</comment>
<feature type="compositionally biased region" description="Low complexity" evidence="7">
    <location>
        <begin position="1555"/>
        <end position="1566"/>
    </location>
</feature>
<keyword evidence="3" id="KW-0158">Chromosome</keyword>
<dbReference type="SUPFAM" id="SSF48371">
    <property type="entry name" value="ARM repeat"/>
    <property type="match status" value="1"/>
</dbReference>
<reference evidence="9" key="1">
    <citation type="submission" date="2023-06" db="EMBL/GenBank/DDBJ databases">
        <title>Genome-scale phylogeny and comparative genomics of the fungal order Sordariales.</title>
        <authorList>
            <consortium name="Lawrence Berkeley National Laboratory"/>
            <person name="Hensen N."/>
            <person name="Bonometti L."/>
            <person name="Westerberg I."/>
            <person name="Brannstrom I.O."/>
            <person name="Guillou S."/>
            <person name="Cros-Aarteil S."/>
            <person name="Calhoun S."/>
            <person name="Haridas S."/>
            <person name="Kuo A."/>
            <person name="Mondo S."/>
            <person name="Pangilinan J."/>
            <person name="Riley R."/>
            <person name="Labutti K."/>
            <person name="Andreopoulos B."/>
            <person name="Lipzen A."/>
            <person name="Chen C."/>
            <person name="Yanf M."/>
            <person name="Daum C."/>
            <person name="Ng V."/>
            <person name="Clum A."/>
            <person name="Steindorff A."/>
            <person name="Ohm R."/>
            <person name="Martin F."/>
            <person name="Silar P."/>
            <person name="Natvig D."/>
            <person name="Lalanne C."/>
            <person name="Gautier V."/>
            <person name="Ament-Velasquez S.L."/>
            <person name="Kruys A."/>
            <person name="Hutchinson M.I."/>
            <person name="Powell A.J."/>
            <person name="Barry K."/>
            <person name="Miller A.N."/>
            <person name="Grigoriev I.V."/>
            <person name="Debuchy R."/>
            <person name="Gladieux P."/>
            <person name="Thoren M.H."/>
            <person name="Johannesson H."/>
        </authorList>
    </citation>
    <scope>NUCLEOTIDE SEQUENCE</scope>
    <source>
        <strain evidence="9">8032-3</strain>
    </source>
</reference>
<accession>A0AAJ0BZ12</accession>
<dbReference type="InterPro" id="IPR022031">
    <property type="entry name" value="Rif1_N"/>
</dbReference>
<dbReference type="PANTHER" id="PTHR22928">
    <property type="entry name" value="TELOMERE-ASSOCIATED PROTEIN RIF1"/>
    <property type="match status" value="1"/>
</dbReference>
<feature type="compositionally biased region" description="Low complexity" evidence="7">
    <location>
        <begin position="97"/>
        <end position="109"/>
    </location>
</feature>